<dbReference type="InterPro" id="IPR036047">
    <property type="entry name" value="F-box-like_dom_sf"/>
</dbReference>
<dbReference type="SUPFAM" id="SSF81383">
    <property type="entry name" value="F-box domain"/>
    <property type="match status" value="1"/>
</dbReference>
<accession>A0A8C5MCB1</accession>
<evidence type="ECO:0000313" key="2">
    <source>
        <dbReference type="Ensembl" id="ENSLLEP00000011780.1"/>
    </source>
</evidence>
<protein>
    <recommendedName>
        <fullName evidence="1">F-box domain-containing protein</fullName>
    </recommendedName>
</protein>
<dbReference type="Gene3D" id="1.20.1280.50">
    <property type="match status" value="1"/>
</dbReference>
<dbReference type="GeneTree" id="ENSGT00390000012248"/>
<sequence>MLKMNHPEEDENGSSYLECIPSELVCRIVDYLDLKDVCSFTQTSKSLNEVVKKHNAMWRRHYLSMKTVCPLDVEQDQKDGYTWKETLQRLYQKSKVKKDWLAGRYSNVRSYSDLPDGGMCPMKAEDWGDIVKAEHER</sequence>
<dbReference type="SMART" id="SM00256">
    <property type="entry name" value="FBOX"/>
    <property type="match status" value="1"/>
</dbReference>
<reference evidence="2" key="1">
    <citation type="submission" date="2025-08" db="UniProtKB">
        <authorList>
            <consortium name="Ensembl"/>
        </authorList>
    </citation>
    <scope>IDENTIFICATION</scope>
</reference>
<dbReference type="PROSITE" id="PS50181">
    <property type="entry name" value="FBOX"/>
    <property type="match status" value="1"/>
</dbReference>
<dbReference type="Pfam" id="PF12937">
    <property type="entry name" value="F-box-like"/>
    <property type="match status" value="1"/>
</dbReference>
<feature type="domain" description="F-box" evidence="1">
    <location>
        <begin position="14"/>
        <end position="61"/>
    </location>
</feature>
<dbReference type="AlphaFoldDB" id="A0A8C5MCB1"/>
<dbReference type="OrthoDB" id="10257471at2759"/>
<keyword evidence="3" id="KW-1185">Reference proteome</keyword>
<evidence type="ECO:0000313" key="3">
    <source>
        <dbReference type="Proteomes" id="UP000694569"/>
    </source>
</evidence>
<dbReference type="Ensembl" id="ENSLLET00000012253.1">
    <property type="protein sequence ID" value="ENSLLEP00000011780.1"/>
    <property type="gene ID" value="ENSLLEG00000007506.1"/>
</dbReference>
<organism evidence="2 3">
    <name type="scientific">Leptobrachium leishanense</name>
    <name type="common">Leishan spiny toad</name>
    <dbReference type="NCBI Taxonomy" id="445787"/>
    <lineage>
        <taxon>Eukaryota</taxon>
        <taxon>Metazoa</taxon>
        <taxon>Chordata</taxon>
        <taxon>Craniata</taxon>
        <taxon>Vertebrata</taxon>
        <taxon>Euteleostomi</taxon>
        <taxon>Amphibia</taxon>
        <taxon>Batrachia</taxon>
        <taxon>Anura</taxon>
        <taxon>Pelobatoidea</taxon>
        <taxon>Megophryidae</taxon>
        <taxon>Leptobrachium</taxon>
    </lineage>
</organism>
<reference evidence="2" key="2">
    <citation type="submission" date="2025-09" db="UniProtKB">
        <authorList>
            <consortium name="Ensembl"/>
        </authorList>
    </citation>
    <scope>IDENTIFICATION</scope>
</reference>
<proteinExistence type="predicted"/>
<evidence type="ECO:0000259" key="1">
    <source>
        <dbReference type="PROSITE" id="PS50181"/>
    </source>
</evidence>
<dbReference type="InterPro" id="IPR001810">
    <property type="entry name" value="F-box_dom"/>
</dbReference>
<name>A0A8C5MCB1_9ANUR</name>
<dbReference type="Proteomes" id="UP000694569">
    <property type="component" value="Unplaced"/>
</dbReference>